<dbReference type="InterPro" id="IPR015158">
    <property type="entry name" value="Bud22_dom"/>
</dbReference>
<comment type="caution">
    <text evidence="4">The sequence shown here is derived from an EMBL/GenBank/DDBJ whole genome shotgun (WGS) entry which is preliminary data.</text>
</comment>
<keyword evidence="1" id="KW-0175">Coiled coil</keyword>
<evidence type="ECO:0000313" key="4">
    <source>
        <dbReference type="EMBL" id="MDI1489597.1"/>
    </source>
</evidence>
<dbReference type="Proteomes" id="UP001161017">
    <property type="component" value="Unassembled WGS sequence"/>
</dbReference>
<dbReference type="GO" id="GO:0005634">
    <property type="term" value="C:nucleus"/>
    <property type="evidence" value="ECO:0007669"/>
    <property type="project" value="TreeGrafter"/>
</dbReference>
<evidence type="ECO:0000256" key="1">
    <source>
        <dbReference type="ARBA" id="ARBA00023054"/>
    </source>
</evidence>
<organism evidence="4 5">
    <name type="scientific">Ramalina farinacea</name>
    <dbReference type="NCBI Taxonomy" id="258253"/>
    <lineage>
        <taxon>Eukaryota</taxon>
        <taxon>Fungi</taxon>
        <taxon>Dikarya</taxon>
        <taxon>Ascomycota</taxon>
        <taxon>Pezizomycotina</taxon>
        <taxon>Lecanoromycetes</taxon>
        <taxon>OSLEUM clade</taxon>
        <taxon>Lecanoromycetidae</taxon>
        <taxon>Lecanorales</taxon>
        <taxon>Lecanorineae</taxon>
        <taxon>Ramalinaceae</taxon>
        <taxon>Ramalina</taxon>
    </lineage>
</organism>
<feature type="compositionally biased region" description="Basic residues" evidence="2">
    <location>
        <begin position="405"/>
        <end position="414"/>
    </location>
</feature>
<reference evidence="4" key="1">
    <citation type="journal article" date="2023" name="Genome Biol. Evol.">
        <title>First Whole Genome Sequence and Flow Cytometry Genome Size Data for the Lichen-Forming Fungus Ramalina farinacea (Ascomycota).</title>
        <authorList>
            <person name="Llewellyn T."/>
            <person name="Mian S."/>
            <person name="Hill R."/>
            <person name="Leitch I.J."/>
            <person name="Gaya E."/>
        </authorList>
    </citation>
    <scope>NUCLEOTIDE SEQUENCE</scope>
    <source>
        <strain evidence="4">LIQ254RAFAR</strain>
    </source>
</reference>
<proteinExistence type="predicted"/>
<feature type="compositionally biased region" description="Polar residues" evidence="2">
    <location>
        <begin position="424"/>
        <end position="440"/>
    </location>
</feature>
<feature type="compositionally biased region" description="Basic and acidic residues" evidence="2">
    <location>
        <begin position="238"/>
        <end position="261"/>
    </location>
</feature>
<gene>
    <name evidence="4" type="ORF">OHK93_000794</name>
</gene>
<feature type="compositionally biased region" description="Polar residues" evidence="2">
    <location>
        <begin position="311"/>
        <end position="326"/>
    </location>
</feature>
<feature type="compositionally biased region" description="Polar residues" evidence="2">
    <location>
        <begin position="265"/>
        <end position="275"/>
    </location>
</feature>
<keyword evidence="5" id="KW-1185">Reference proteome</keyword>
<evidence type="ECO:0000259" key="3">
    <source>
        <dbReference type="Pfam" id="PF09073"/>
    </source>
</evidence>
<protein>
    <recommendedName>
        <fullName evidence="3">Bud22 domain-containing protein</fullName>
    </recommendedName>
</protein>
<dbReference type="InterPro" id="IPR037393">
    <property type="entry name" value="Bud22/SRFB1"/>
</dbReference>
<accession>A0AA43QN89</accession>
<dbReference type="GO" id="GO:0030686">
    <property type="term" value="C:90S preribosome"/>
    <property type="evidence" value="ECO:0007669"/>
    <property type="project" value="TreeGrafter"/>
</dbReference>
<evidence type="ECO:0000313" key="5">
    <source>
        <dbReference type="Proteomes" id="UP001161017"/>
    </source>
</evidence>
<feature type="compositionally biased region" description="Basic and acidic residues" evidence="2">
    <location>
        <begin position="441"/>
        <end position="478"/>
    </location>
</feature>
<dbReference type="AlphaFoldDB" id="A0AA43QN89"/>
<sequence length="563" mass="62003">MGTLRYKQSVERWNKKGVLVKGIHCHKLKGIGCHAKVNSSLIPGQKPQVPPTAPPFYSTCGFYEMPKRKFAAFTEPTSTRLLKCDPDQGHNRVQAVIDNGVSSITHALKVARGFERQKLGRRQKVAKEVSDQPDITERLNAEVAALKALDLARTAELHLYKTLLKVKRIANSSALPDRARRVVTTEKASNDIANVNVQARLFNSTPVKTAVGQTLNDVGNTLGIKDIGGHAGKKRLRAKDFEQGADRAASEDTDAERKSEARYINSDQGSVSAETWSGLESDEESLAEQAQVDYDDYESRIAGSDDEATDSQDYNNVSRHSNSDWSGSDDEVEIGPTMSTGEETQGHLHPQRQKQSKPSKSGTDGGGLTATTFLPTLSMGGYWSGGSDNGNDHEDDDIDGLSHEPKRKNKRGQRARQAIYEQKYGQNANHLKKQPQGSTKQGDRDQGWDPRSGARGDGPRKGRRQQDGKDEFGRDASRRKAKQNAIQGNRKQRRAAGKENRVMKSGANNDPVVNLRKRIPAGETNNASKDAKKEALHPSWEAAKKAKETKKAMPFQGKKITFD</sequence>
<name>A0AA43QN89_9LECA</name>
<dbReference type="EMBL" id="JAPUFD010000010">
    <property type="protein sequence ID" value="MDI1489597.1"/>
    <property type="molecule type" value="Genomic_DNA"/>
</dbReference>
<feature type="region of interest" description="Disordered" evidence="2">
    <location>
        <begin position="233"/>
        <end position="563"/>
    </location>
</feature>
<feature type="domain" description="Bud22" evidence="3">
    <location>
        <begin position="98"/>
        <end position="563"/>
    </location>
</feature>
<dbReference type="PANTHER" id="PTHR23325:SF1">
    <property type="entry name" value="SERUM RESPONSE FACTOR-BINDING PROTEIN 1"/>
    <property type="match status" value="1"/>
</dbReference>
<dbReference type="GO" id="GO:0030490">
    <property type="term" value="P:maturation of SSU-rRNA"/>
    <property type="evidence" value="ECO:0007669"/>
    <property type="project" value="TreeGrafter"/>
</dbReference>
<dbReference type="Pfam" id="PF09073">
    <property type="entry name" value="BUD22"/>
    <property type="match status" value="1"/>
</dbReference>
<evidence type="ECO:0000256" key="2">
    <source>
        <dbReference type="SAM" id="MobiDB-lite"/>
    </source>
</evidence>
<feature type="compositionally biased region" description="Basic and acidic residues" evidence="2">
    <location>
        <begin position="529"/>
        <end position="551"/>
    </location>
</feature>
<dbReference type="PANTHER" id="PTHR23325">
    <property type="entry name" value="SERUM RESPONSE FACTOR-BINDING"/>
    <property type="match status" value="1"/>
</dbReference>